<dbReference type="GO" id="GO:0016747">
    <property type="term" value="F:acyltransferase activity, transferring groups other than amino-acyl groups"/>
    <property type="evidence" value="ECO:0007669"/>
    <property type="project" value="InterPro"/>
</dbReference>
<dbReference type="AlphaFoldDB" id="A0AAC9PQY0"/>
<dbReference type="PANTHER" id="PTHR23028">
    <property type="entry name" value="ACETYLTRANSFERASE"/>
    <property type="match status" value="1"/>
</dbReference>
<feature type="transmembrane region" description="Helical" evidence="2">
    <location>
        <begin position="150"/>
        <end position="169"/>
    </location>
</feature>
<dbReference type="InterPro" id="IPR002656">
    <property type="entry name" value="Acyl_transf_3_dom"/>
</dbReference>
<feature type="transmembrane region" description="Helical" evidence="2">
    <location>
        <begin position="61"/>
        <end position="80"/>
    </location>
</feature>
<evidence type="ECO:0000259" key="3">
    <source>
        <dbReference type="Pfam" id="PF01757"/>
    </source>
</evidence>
<feature type="transmembrane region" description="Helical" evidence="2">
    <location>
        <begin position="261"/>
        <end position="278"/>
    </location>
</feature>
<feature type="compositionally biased region" description="Polar residues" evidence="1">
    <location>
        <begin position="9"/>
        <end position="22"/>
    </location>
</feature>
<evidence type="ECO:0000256" key="1">
    <source>
        <dbReference type="SAM" id="MobiDB-lite"/>
    </source>
</evidence>
<feature type="region of interest" description="Disordered" evidence="1">
    <location>
        <begin position="1"/>
        <end position="25"/>
    </location>
</feature>
<dbReference type="PANTHER" id="PTHR23028:SF53">
    <property type="entry name" value="ACYL_TRANSF_3 DOMAIN-CONTAINING PROTEIN"/>
    <property type="match status" value="1"/>
</dbReference>
<dbReference type="InterPro" id="IPR050879">
    <property type="entry name" value="Acyltransferase_3"/>
</dbReference>
<feature type="transmembrane region" description="Helical" evidence="2">
    <location>
        <begin position="211"/>
        <end position="232"/>
    </location>
</feature>
<organism evidence="4 5">
    <name type="scientific">Actinoalloteichus fjordicus</name>
    <dbReference type="NCBI Taxonomy" id="1612552"/>
    <lineage>
        <taxon>Bacteria</taxon>
        <taxon>Bacillati</taxon>
        <taxon>Actinomycetota</taxon>
        <taxon>Actinomycetes</taxon>
        <taxon>Pseudonocardiales</taxon>
        <taxon>Pseudonocardiaceae</taxon>
        <taxon>Actinoalloteichus</taxon>
    </lineage>
</organism>
<name>A0AAC9PQY0_9PSEU</name>
<keyword evidence="2" id="KW-0472">Membrane</keyword>
<accession>A0AAC9PQY0</accession>
<dbReference type="EMBL" id="CP016076">
    <property type="protein sequence ID" value="APU13523.1"/>
    <property type="molecule type" value="Genomic_DNA"/>
</dbReference>
<feature type="transmembrane region" description="Helical" evidence="2">
    <location>
        <begin position="100"/>
        <end position="119"/>
    </location>
</feature>
<feature type="transmembrane region" description="Helical" evidence="2">
    <location>
        <begin position="181"/>
        <end position="199"/>
    </location>
</feature>
<feature type="region of interest" description="Disordered" evidence="1">
    <location>
        <begin position="362"/>
        <end position="470"/>
    </location>
</feature>
<evidence type="ECO:0000313" key="5">
    <source>
        <dbReference type="Proteomes" id="UP000185511"/>
    </source>
</evidence>
<feature type="domain" description="Acyltransferase 3" evidence="3">
    <location>
        <begin position="27"/>
        <end position="341"/>
    </location>
</feature>
<dbReference type="Proteomes" id="UP000185511">
    <property type="component" value="Chromosome"/>
</dbReference>
<dbReference type="GO" id="GO:0016020">
    <property type="term" value="C:membrane"/>
    <property type="evidence" value="ECO:0007669"/>
    <property type="project" value="TreeGrafter"/>
</dbReference>
<feature type="transmembrane region" description="Helical" evidence="2">
    <location>
        <begin position="285"/>
        <end position="302"/>
    </location>
</feature>
<feature type="compositionally biased region" description="Polar residues" evidence="1">
    <location>
        <begin position="401"/>
        <end position="412"/>
    </location>
</feature>
<sequence length="470" mass="50081">MTVGENGENGKNTATKNSTSRPGTRRASWDVLRAVAIALVVVQHATWGGPFLVPELEERPVFLSLQAGASILMIISGYFICQTLSSSGPRALLQNRLVRVIPPMVAAAVLTHVIVHLWGPESLERSFASLIGTILVYPPGLIEGISRTDGSYWTIPLQVTAFLVTALLWPRRWRHGLRLRMTLAIAAVVPVALELVKSAGPGPTLTRGIEIAETVGAGRVHLLAAGAALWLWGTHRSGNGVLTIVAAAIMTQFLTSSDVAGAVAMAVATVAIGAAARGPDWDHPVLRPVVWLAGISYGVYLVNHNIGYSVMYRLSEAGVPPMAQSAAMIVCSVMLGWLLTRLVEEPIARRFRYRRKKAAAPATIETNSSEAHRIDPHGTSIAHDTVESGARSDPATRLVESGTTAPAHTVSTTRDEAVDAGSRQAPETEALRQAGGRDYAAGPEDGCSEDELPSSERAARRADSEAALYR</sequence>
<gene>
    <name evidence="4" type="ORF">UA74_07270</name>
</gene>
<keyword evidence="5" id="KW-1185">Reference proteome</keyword>
<feature type="transmembrane region" description="Helical" evidence="2">
    <location>
        <begin position="322"/>
        <end position="343"/>
    </location>
</feature>
<keyword evidence="4" id="KW-0808">Transferase</keyword>
<protein>
    <submittedName>
        <fullName evidence="4">Acyltransferase</fullName>
    </submittedName>
</protein>
<dbReference type="KEGG" id="acad:UA74_07270"/>
<keyword evidence="2" id="KW-0812">Transmembrane</keyword>
<evidence type="ECO:0000313" key="4">
    <source>
        <dbReference type="EMBL" id="APU13523.1"/>
    </source>
</evidence>
<feature type="transmembrane region" description="Helical" evidence="2">
    <location>
        <begin position="31"/>
        <end position="49"/>
    </location>
</feature>
<dbReference type="GO" id="GO:0009103">
    <property type="term" value="P:lipopolysaccharide biosynthetic process"/>
    <property type="evidence" value="ECO:0007669"/>
    <property type="project" value="TreeGrafter"/>
</dbReference>
<proteinExistence type="predicted"/>
<dbReference type="Pfam" id="PF01757">
    <property type="entry name" value="Acyl_transf_3"/>
    <property type="match status" value="1"/>
</dbReference>
<keyword evidence="4" id="KW-0012">Acyltransferase</keyword>
<feature type="transmembrane region" description="Helical" evidence="2">
    <location>
        <begin position="239"/>
        <end position="255"/>
    </location>
</feature>
<dbReference type="RefSeq" id="WP_075764085.1">
    <property type="nucleotide sequence ID" value="NZ_CP016076.1"/>
</dbReference>
<evidence type="ECO:0000256" key="2">
    <source>
        <dbReference type="SAM" id="Phobius"/>
    </source>
</evidence>
<keyword evidence="2" id="KW-1133">Transmembrane helix</keyword>
<reference evidence="5" key="1">
    <citation type="submission" date="2016-06" db="EMBL/GenBank/DDBJ databases">
        <title>Complete genome sequence of Actinoalloteichus fjordicus DSM 46855 (=ADI127-17), type strain of the new species Actinoalloteichus fjordicus.</title>
        <authorList>
            <person name="Ruckert C."/>
            <person name="Nouioui I."/>
            <person name="Willmese J."/>
            <person name="van Wezel G."/>
            <person name="Klenk H.-P."/>
            <person name="Kalinowski J."/>
            <person name="Zotchev S.B."/>
        </authorList>
    </citation>
    <scope>NUCLEOTIDE SEQUENCE [LARGE SCALE GENOMIC DNA]</scope>
    <source>
        <strain evidence="5">ADI127-7</strain>
    </source>
</reference>